<keyword evidence="3" id="KW-0808">Transferase</keyword>
<dbReference type="GO" id="GO:0003968">
    <property type="term" value="F:RNA-directed RNA polymerase activity"/>
    <property type="evidence" value="ECO:0007669"/>
    <property type="project" value="UniProtKB-KW"/>
</dbReference>
<sequence length="653" mass="74061">MKDDTLPLVTGGDRGFESVAKSLFDGVHNPHIANPTLFNDTYPKTITFDPKNPGSVFGAGNTNRNKPVAQRNAREVLPGIYSFDPDMIKFQRRFATSVDADLKPEIDENLFSLNGMHTNMATVMTVSGFPQLPVSALPRDNAKFVKQLGLAGKMTTRQRAVATAVWDLVWGSYKPSAINIPKLSATGPVRMTNDPEYKLQFALAMQTHGRMERMLQTFMSGDLGALHRDFEIAPIMGVNVRWQVDKPGKVRKSWSLQDCLRDPSPDQHVITTKVGDFLPHAADFAAMRCRLINAGPWTINCVLQMVATGTMYAMFEQYASTWHKDEDTLDQFCSGKDIWCGDVSNYDHSFTEEMIDLSLDRGREFWDPRLMQVAESLYYAAYFARPLGPDDKIGAMVGDPRDYLNKQVIAGNRSGHAFTSLMAKVWKVIDTLCVFDAMGYDAIKDLKPLLKGEMPLGMLNNGDDETVWFDRPADYAFFMKIRDNQPENERMFKVEREVGQVYSGKVFQKVGDRQYKSVERLNTTFERTLCPERSIGGFFRPYWPIGLLERFNRRNSHPVLEQMWDKFDEAWAIEMAPTHGSYLGIIDRAAKSMPFNVNGLNWKDIAVLEDPSKLHHRWTPDEIDANVVKSSISRLHHSHFAGFYGTYYQGNLV</sequence>
<dbReference type="GO" id="GO:0019079">
    <property type="term" value="P:viral genome replication"/>
    <property type="evidence" value="ECO:0007669"/>
    <property type="project" value="InterPro"/>
</dbReference>
<evidence type="ECO:0000313" key="8">
    <source>
        <dbReference type="EMBL" id="ACM91122.2"/>
    </source>
</evidence>
<evidence type="ECO:0000256" key="5">
    <source>
        <dbReference type="ARBA" id="ARBA00022741"/>
    </source>
</evidence>
<dbReference type="GeneID" id="11467872"/>
<evidence type="ECO:0000256" key="2">
    <source>
        <dbReference type="ARBA" id="ARBA00022484"/>
    </source>
</evidence>
<proteinExistence type="predicted"/>
<dbReference type="SUPFAM" id="SSF56672">
    <property type="entry name" value="DNA/RNA polymerases"/>
    <property type="match status" value="1"/>
</dbReference>
<dbReference type="KEGG" id="vg:11467872"/>
<evidence type="ECO:0000256" key="6">
    <source>
        <dbReference type="ARBA" id="ARBA00022953"/>
    </source>
</evidence>
<evidence type="ECO:0000256" key="3">
    <source>
        <dbReference type="ARBA" id="ARBA00022679"/>
    </source>
</evidence>
<dbReference type="RefSeq" id="YP_002600763.2">
    <property type="nucleotide sequence ID" value="NC_012091.2"/>
</dbReference>
<evidence type="ECO:0000256" key="1">
    <source>
        <dbReference type="ARBA" id="ARBA00012494"/>
    </source>
</evidence>
<evidence type="ECO:0000256" key="4">
    <source>
        <dbReference type="ARBA" id="ARBA00022695"/>
    </source>
</evidence>
<dbReference type="EMBL" id="FJ608823">
    <property type="protein sequence ID" value="ACM91122.2"/>
    <property type="molecule type" value="Genomic_RNA"/>
</dbReference>
<feature type="domain" description="RdRp catalytic" evidence="7">
    <location>
        <begin position="341"/>
        <end position="495"/>
    </location>
</feature>
<dbReference type="InterPro" id="IPR043502">
    <property type="entry name" value="DNA/RNA_pol_sf"/>
</dbReference>
<accession>C0KIT7</accession>
<dbReference type="GO" id="GO:0000166">
    <property type="term" value="F:nucleotide binding"/>
    <property type="evidence" value="ECO:0007669"/>
    <property type="project" value="UniProtKB-KW"/>
</dbReference>
<dbReference type="EC" id="2.7.7.48" evidence="1"/>
<reference evidence="8 9" key="1">
    <citation type="journal article" date="2010" name="BMC Microbiol.">
        <title>Characterization of Phi2954, a newly isolated bacteriophage containing three dsRNA genomic segments.</title>
        <authorList>
            <person name="Qiao X."/>
            <person name="Sun Y."/>
            <person name="Qiao J."/>
            <person name="Di Sanzo F."/>
            <person name="Mindich L."/>
        </authorList>
    </citation>
    <scope>NUCLEOTIDE SEQUENCE [LARGE SCALE GENOMIC DNA]</scope>
</reference>
<keyword evidence="6" id="KW-0693">Viral RNA replication</keyword>
<name>C0KIT7_9VIRU</name>
<keyword evidence="9" id="KW-1185">Reference proteome</keyword>
<protein>
    <recommendedName>
        <fullName evidence="1">RNA-directed RNA polymerase</fullName>
        <ecNumber evidence="1">2.7.7.48</ecNumber>
    </recommendedName>
</protein>
<keyword evidence="2" id="KW-0696">RNA-directed RNA polymerase</keyword>
<dbReference type="PROSITE" id="PS50522">
    <property type="entry name" value="RDRP_PHAGE"/>
    <property type="match status" value="1"/>
</dbReference>
<dbReference type="OrthoDB" id="39122at10239"/>
<dbReference type="Proteomes" id="UP000204347">
    <property type="component" value="Genome"/>
</dbReference>
<organism evidence="8 9">
    <name type="scientific">Pseudomonas phage phi2954</name>
    <dbReference type="NCBI Taxonomy" id="593131"/>
    <lineage>
        <taxon>Viruses</taxon>
        <taxon>Riboviria</taxon>
        <taxon>Orthornavirae</taxon>
        <taxon>Duplornaviricota</taxon>
        <taxon>Vidaverviricetes</taxon>
        <taxon>Mindivirales</taxon>
        <taxon>Cystoviridae</taxon>
        <taxon>Deltacystovirus</taxon>
        <taxon>Deltacystovirus phi2954</taxon>
        <taxon>Cystovirus phi2954</taxon>
    </lineage>
</organism>
<dbReference type="InterPro" id="IPR007096">
    <property type="entry name" value="RNA-dir_Rpol_cat_phage"/>
</dbReference>
<evidence type="ECO:0000313" key="9">
    <source>
        <dbReference type="Proteomes" id="UP000204347"/>
    </source>
</evidence>
<keyword evidence="5" id="KW-0547">Nucleotide-binding</keyword>
<keyword evidence="4" id="KW-0548">Nucleotidyltransferase</keyword>
<evidence type="ECO:0000259" key="7">
    <source>
        <dbReference type="PROSITE" id="PS50522"/>
    </source>
</evidence>